<keyword evidence="2" id="KW-1185">Reference proteome</keyword>
<comment type="caution">
    <text evidence="1">The sequence shown here is derived from an EMBL/GenBank/DDBJ whole genome shotgun (WGS) entry which is preliminary data.</text>
</comment>
<reference evidence="1 2" key="1">
    <citation type="journal article" date="2021" name="Hortic Res">
        <title>Chromosome-scale assembly of the Dendrobium chrysotoxum genome enhances the understanding of orchid evolution.</title>
        <authorList>
            <person name="Zhang Y."/>
            <person name="Zhang G.Q."/>
            <person name="Zhang D."/>
            <person name="Liu X.D."/>
            <person name="Xu X.Y."/>
            <person name="Sun W.H."/>
            <person name="Yu X."/>
            <person name="Zhu X."/>
            <person name="Wang Z.W."/>
            <person name="Zhao X."/>
            <person name="Zhong W.Y."/>
            <person name="Chen H."/>
            <person name="Yin W.L."/>
            <person name="Huang T."/>
            <person name="Niu S.C."/>
            <person name="Liu Z.J."/>
        </authorList>
    </citation>
    <scope>NUCLEOTIDE SEQUENCE [LARGE SCALE GENOMIC DNA]</scope>
    <source>
        <strain evidence="1">Lindl</strain>
    </source>
</reference>
<accession>A0AAV7G0J5</accession>
<dbReference type="Proteomes" id="UP000775213">
    <property type="component" value="Unassembled WGS sequence"/>
</dbReference>
<proteinExistence type="predicted"/>
<evidence type="ECO:0000313" key="2">
    <source>
        <dbReference type="Proteomes" id="UP000775213"/>
    </source>
</evidence>
<sequence>MDLVFAKIGEFQMQGKLTTRNITFCTCHCTAHHLMWPATAHHPSIAATNQLLEPHKQNTKHLCLEFRLPKNNFLDEFGIR</sequence>
<dbReference type="EMBL" id="JAGFBR010000018">
    <property type="protein sequence ID" value="KAH0449601.1"/>
    <property type="molecule type" value="Genomic_DNA"/>
</dbReference>
<name>A0AAV7G0J5_DENCH</name>
<protein>
    <submittedName>
        <fullName evidence="1">Uncharacterized protein</fullName>
    </submittedName>
</protein>
<organism evidence="1 2">
    <name type="scientific">Dendrobium chrysotoxum</name>
    <name type="common">Orchid</name>
    <dbReference type="NCBI Taxonomy" id="161865"/>
    <lineage>
        <taxon>Eukaryota</taxon>
        <taxon>Viridiplantae</taxon>
        <taxon>Streptophyta</taxon>
        <taxon>Embryophyta</taxon>
        <taxon>Tracheophyta</taxon>
        <taxon>Spermatophyta</taxon>
        <taxon>Magnoliopsida</taxon>
        <taxon>Liliopsida</taxon>
        <taxon>Asparagales</taxon>
        <taxon>Orchidaceae</taxon>
        <taxon>Epidendroideae</taxon>
        <taxon>Malaxideae</taxon>
        <taxon>Dendrobiinae</taxon>
        <taxon>Dendrobium</taxon>
    </lineage>
</organism>
<dbReference type="AlphaFoldDB" id="A0AAV7G0J5"/>
<evidence type="ECO:0000313" key="1">
    <source>
        <dbReference type="EMBL" id="KAH0449601.1"/>
    </source>
</evidence>
<gene>
    <name evidence="1" type="ORF">IEQ34_020293</name>
</gene>